<reference evidence="2 3" key="1">
    <citation type="submission" date="2021-06" db="EMBL/GenBank/DDBJ databases">
        <authorList>
            <person name="Kallberg Y."/>
            <person name="Tangrot J."/>
            <person name="Rosling A."/>
        </authorList>
    </citation>
    <scope>NUCLEOTIDE SEQUENCE [LARGE SCALE GENOMIC DNA]</scope>
    <source>
        <strain evidence="2 3">120-4 pot B 10/14</strain>
    </source>
</reference>
<evidence type="ECO:0000313" key="3">
    <source>
        <dbReference type="Proteomes" id="UP000789901"/>
    </source>
</evidence>
<feature type="region of interest" description="Disordered" evidence="1">
    <location>
        <begin position="1"/>
        <end position="23"/>
    </location>
</feature>
<dbReference type="Proteomes" id="UP000789901">
    <property type="component" value="Unassembled WGS sequence"/>
</dbReference>
<accession>A0ABN7XRR7</accession>
<name>A0ABN7XRR7_GIGMA</name>
<dbReference type="EMBL" id="CAJVQB010171521">
    <property type="protein sequence ID" value="CAG8857483.1"/>
    <property type="molecule type" value="Genomic_DNA"/>
</dbReference>
<protein>
    <submittedName>
        <fullName evidence="2">9291_t:CDS:1</fullName>
    </submittedName>
</protein>
<feature type="non-terminal residue" evidence="2">
    <location>
        <position position="1"/>
    </location>
</feature>
<evidence type="ECO:0000313" key="2">
    <source>
        <dbReference type="EMBL" id="CAG8857483.1"/>
    </source>
</evidence>
<comment type="caution">
    <text evidence="2">The sequence shown here is derived from an EMBL/GenBank/DDBJ whole genome shotgun (WGS) entry which is preliminary data.</text>
</comment>
<evidence type="ECO:0000256" key="1">
    <source>
        <dbReference type="SAM" id="MobiDB-lite"/>
    </source>
</evidence>
<feature type="non-terminal residue" evidence="2">
    <location>
        <position position="47"/>
    </location>
</feature>
<gene>
    <name evidence="2" type="ORF">GMARGA_LOCUS46302</name>
</gene>
<proteinExistence type="predicted"/>
<organism evidence="2 3">
    <name type="scientific">Gigaspora margarita</name>
    <dbReference type="NCBI Taxonomy" id="4874"/>
    <lineage>
        <taxon>Eukaryota</taxon>
        <taxon>Fungi</taxon>
        <taxon>Fungi incertae sedis</taxon>
        <taxon>Mucoromycota</taxon>
        <taxon>Glomeromycotina</taxon>
        <taxon>Glomeromycetes</taxon>
        <taxon>Diversisporales</taxon>
        <taxon>Gigasporaceae</taxon>
        <taxon>Gigaspora</taxon>
    </lineage>
</organism>
<keyword evidence="3" id="KW-1185">Reference proteome</keyword>
<sequence length="47" mass="5579">AHDTSQNQHQHHREKERREDNKVTMFNINDNYNDSVNTWSVVAPSID</sequence>